<feature type="domain" description="DUF5666" evidence="1">
    <location>
        <begin position="321"/>
        <end position="380"/>
    </location>
</feature>
<dbReference type="RefSeq" id="WP_036764075.1">
    <property type="nucleotide sequence ID" value="NZ_PYOG01000001.1"/>
</dbReference>
<evidence type="ECO:0000313" key="2">
    <source>
        <dbReference type="EMBL" id="SPY27887.1"/>
    </source>
</evidence>
<dbReference type="AlphaFoldDB" id="A0A2T3QPL2"/>
<dbReference type="OrthoDB" id="5592950at2"/>
<dbReference type="Proteomes" id="UP000251647">
    <property type="component" value="Unassembled WGS sequence"/>
</dbReference>
<evidence type="ECO:0000259" key="1">
    <source>
        <dbReference type="Pfam" id="PF18914"/>
    </source>
</evidence>
<accession>A0A2T3QPL2</accession>
<sequence length="386" mass="41911">MKKLVLVTIIGLILSGCGGGGGSDNGSTPKPDIKPEAKPALVEGTIDKVNGSNIIVNGRSYQVASVNYANTPLADGVSVLKPQMMVQVSDVAKAGATVFLDPTLLGQVTAVNHTTHTFTINGVELSFAQLNKDIEINDWVMVSALPMATETGVGYKVLSVIEVENTDLAGKYELEGTLSQLDSVASTFKLGQVVVDYANIQLDPTIGNGDWVEVTGEMIDGAFVATEVEVDNYDDNEDFDDAEIEGVVTWINNEKTLFTLNARGQFVINNSTRFEDGTRNNLKMGTLVEVTAINGVAKEIEFERDHDGDHDQGTWREFDVEGIVSDVTDSTITLYGVQQPVYVDNMTRYEDRLTLATLPGKRVEIEGIVRNGQKIAREIELEELDD</sequence>
<dbReference type="EMBL" id="UATL01000001">
    <property type="protein sequence ID" value="SPY27887.1"/>
    <property type="molecule type" value="Genomic_DNA"/>
</dbReference>
<organism evidence="2 3">
    <name type="scientific">Photobacterium damselae</name>
    <dbReference type="NCBI Taxonomy" id="38293"/>
    <lineage>
        <taxon>Bacteria</taxon>
        <taxon>Pseudomonadati</taxon>
        <taxon>Pseudomonadota</taxon>
        <taxon>Gammaproteobacteria</taxon>
        <taxon>Vibrionales</taxon>
        <taxon>Vibrionaceae</taxon>
        <taxon>Photobacterium</taxon>
    </lineage>
</organism>
<dbReference type="Pfam" id="PF18914">
    <property type="entry name" value="DUF5666"/>
    <property type="match status" value="3"/>
</dbReference>
<protein>
    <recommendedName>
        <fullName evidence="1">DUF5666 domain-containing protein</fullName>
    </recommendedName>
</protein>
<name>A0A2T3QPL2_PHODM</name>
<dbReference type="InterPro" id="IPR043724">
    <property type="entry name" value="DUF5666"/>
</dbReference>
<gene>
    <name evidence="2" type="ORF">NCTC11647_00952</name>
</gene>
<proteinExistence type="predicted"/>
<dbReference type="PROSITE" id="PS51257">
    <property type="entry name" value="PROKAR_LIPOPROTEIN"/>
    <property type="match status" value="1"/>
</dbReference>
<evidence type="ECO:0000313" key="3">
    <source>
        <dbReference type="Proteomes" id="UP000251647"/>
    </source>
</evidence>
<feature type="domain" description="DUF5666" evidence="1">
    <location>
        <begin position="245"/>
        <end position="300"/>
    </location>
</feature>
<reference evidence="2 3" key="1">
    <citation type="submission" date="2018-06" db="EMBL/GenBank/DDBJ databases">
        <authorList>
            <consortium name="Pathogen Informatics"/>
            <person name="Doyle S."/>
        </authorList>
    </citation>
    <scope>NUCLEOTIDE SEQUENCE [LARGE SCALE GENOMIC DNA]</scope>
    <source>
        <strain evidence="2 3">NCTC11647</strain>
    </source>
</reference>
<feature type="domain" description="DUF5666" evidence="1">
    <location>
        <begin position="175"/>
        <end position="229"/>
    </location>
</feature>